<keyword evidence="13" id="KW-1207">Sterol metabolism</keyword>
<gene>
    <name evidence="21" type="ORF">NDN08_008366</name>
</gene>
<feature type="transmembrane region" description="Helical" evidence="19">
    <location>
        <begin position="230"/>
        <end position="251"/>
    </location>
</feature>
<evidence type="ECO:0000256" key="14">
    <source>
        <dbReference type="ARBA" id="ARBA00023221"/>
    </source>
</evidence>
<reference evidence="21 22" key="1">
    <citation type="journal article" date="2023" name="Nat. Commun.">
        <title>Origin of minicircular mitochondrial genomes in red algae.</title>
        <authorList>
            <person name="Lee Y."/>
            <person name="Cho C.H."/>
            <person name="Lee Y.M."/>
            <person name="Park S.I."/>
            <person name="Yang J.H."/>
            <person name="West J.A."/>
            <person name="Bhattacharya D."/>
            <person name="Yoon H.S."/>
        </authorList>
    </citation>
    <scope>NUCLEOTIDE SEQUENCE [LARGE SCALE GENOMIC DNA]</scope>
    <source>
        <strain evidence="21 22">CCMP1338</strain>
        <tissue evidence="21">Whole cell</tissue>
    </source>
</reference>
<keyword evidence="8 19" id="KW-1133">Transmembrane helix</keyword>
<sequence>MSFAVIYSLIWALCLSLFFADVSLPGTARDVIDAIPKPTVSSFSAICSFVLLTAFLSEILPGKKVQGTKLEDGTSLIYKPNGLLVSGVTVLGLSLASYSGAIDGSYIADHVVDLWASGSLFAIVLSLYLFISAGYLGEQQPVHTIRSLIRDFVLGSELNPHLLGVNLKFFSYRPAMCGWLLVNLSFLFKQFQTLSLFTNRMIAYQLVANFYIVDYFVYEDRMITTWDIIAENFGFMLVWADYCFIPLAFSVQNVFLYNNAEDISIAAAISIVFLFLVGYTIFRGTNSQKHQFKLDASKPIWGKPPITVAGRLLASGYWGQARHINYLGDLVVALSLCLPCGLISGRAYFYFLYLLLLLLHRERRDEHRCDEKYGLMWKEYCKLVPYRILPFVY</sequence>
<evidence type="ECO:0000256" key="18">
    <source>
        <dbReference type="ARBA" id="ARBA00069705"/>
    </source>
</evidence>
<evidence type="ECO:0000256" key="11">
    <source>
        <dbReference type="ARBA" id="ARBA00023098"/>
    </source>
</evidence>
<dbReference type="EMBL" id="JAMWBK010000002">
    <property type="protein sequence ID" value="KAJ8908275.1"/>
    <property type="molecule type" value="Genomic_DNA"/>
</dbReference>
<dbReference type="Gene3D" id="1.20.120.1630">
    <property type="match status" value="1"/>
</dbReference>
<keyword evidence="11" id="KW-0443">Lipid metabolism</keyword>
<evidence type="ECO:0000256" key="3">
    <source>
        <dbReference type="ARBA" id="ARBA00012413"/>
    </source>
</evidence>
<keyword evidence="4" id="KW-0444">Lipid biosynthesis</keyword>
<feature type="transmembrane region" description="Helical" evidence="19">
    <location>
        <begin position="331"/>
        <end position="358"/>
    </location>
</feature>
<comment type="caution">
    <text evidence="21">The sequence shown here is derived from an EMBL/GenBank/DDBJ whole genome shotgun (WGS) entry which is preliminary data.</text>
</comment>
<feature type="transmembrane region" description="Helical" evidence="19">
    <location>
        <begin position="81"/>
        <end position="102"/>
    </location>
</feature>
<evidence type="ECO:0000256" key="13">
    <source>
        <dbReference type="ARBA" id="ARBA00023166"/>
    </source>
</evidence>
<evidence type="ECO:0000256" key="6">
    <source>
        <dbReference type="ARBA" id="ARBA00022857"/>
    </source>
</evidence>
<feature type="transmembrane region" description="Helical" evidence="19">
    <location>
        <begin position="40"/>
        <end position="60"/>
    </location>
</feature>
<name>A0AAV8V1A8_9RHOD</name>
<evidence type="ECO:0000256" key="4">
    <source>
        <dbReference type="ARBA" id="ARBA00022516"/>
    </source>
</evidence>
<dbReference type="PANTHER" id="PTHR21257">
    <property type="entry name" value="DELTA(14)-STEROL REDUCTASE"/>
    <property type="match status" value="1"/>
</dbReference>
<dbReference type="GO" id="GO:0005789">
    <property type="term" value="C:endoplasmic reticulum membrane"/>
    <property type="evidence" value="ECO:0007669"/>
    <property type="project" value="TreeGrafter"/>
</dbReference>
<dbReference type="EC" id="1.3.1.70" evidence="3"/>
<proteinExistence type="inferred from homology"/>
<evidence type="ECO:0000256" key="7">
    <source>
        <dbReference type="ARBA" id="ARBA00022955"/>
    </source>
</evidence>
<evidence type="ECO:0000256" key="1">
    <source>
        <dbReference type="ARBA" id="ARBA00004141"/>
    </source>
</evidence>
<keyword evidence="10" id="KW-0756">Sterol biosynthesis</keyword>
<feature type="transmembrane region" description="Helical" evidence="19">
    <location>
        <begin position="263"/>
        <end position="282"/>
    </location>
</feature>
<dbReference type="GO" id="GO:0050613">
    <property type="term" value="F:Delta14-sterol reductase activity"/>
    <property type="evidence" value="ECO:0007669"/>
    <property type="project" value="UniProtKB-EC"/>
</dbReference>
<protein>
    <recommendedName>
        <fullName evidence="18">Delta(14)-sterol reductase</fullName>
        <ecNumber evidence="3">1.3.1.70</ecNumber>
    </recommendedName>
    <alternativeName>
        <fullName evidence="15">C-14 sterol reductase</fullName>
    </alternativeName>
    <alternativeName>
        <fullName evidence="16">Sterol C14-reductase</fullName>
    </alternativeName>
</protein>
<dbReference type="GO" id="GO:0016126">
    <property type="term" value="P:sterol biosynthetic process"/>
    <property type="evidence" value="ECO:0007669"/>
    <property type="project" value="UniProtKB-KW"/>
</dbReference>
<feature type="transmembrane region" description="Helical" evidence="19">
    <location>
        <begin position="114"/>
        <end position="136"/>
    </location>
</feature>
<feature type="chain" id="PRO_5043854965" description="Delta(14)-sterol reductase" evidence="20">
    <location>
        <begin position="21"/>
        <end position="393"/>
    </location>
</feature>
<dbReference type="FunFam" id="1.20.120.1630:FF:000011">
    <property type="entry name" value="Delta(14)-sterol reductase"/>
    <property type="match status" value="1"/>
</dbReference>
<evidence type="ECO:0000313" key="21">
    <source>
        <dbReference type="EMBL" id="KAJ8908275.1"/>
    </source>
</evidence>
<keyword evidence="14" id="KW-0753">Steroid metabolism</keyword>
<dbReference type="AlphaFoldDB" id="A0AAV8V1A8"/>
<accession>A0AAV8V1A8</accession>
<evidence type="ECO:0000256" key="12">
    <source>
        <dbReference type="ARBA" id="ARBA00023136"/>
    </source>
</evidence>
<keyword evidence="9" id="KW-0560">Oxidoreductase</keyword>
<keyword evidence="7" id="KW-0752">Steroid biosynthesis</keyword>
<evidence type="ECO:0000313" key="22">
    <source>
        <dbReference type="Proteomes" id="UP001157974"/>
    </source>
</evidence>
<dbReference type="PROSITE" id="PS01018">
    <property type="entry name" value="STEROL_REDUCT_2"/>
    <property type="match status" value="1"/>
</dbReference>
<dbReference type="PANTHER" id="PTHR21257:SF52">
    <property type="entry name" value="DELTA(14)-STEROL REDUCTASE TM7SF2"/>
    <property type="match status" value="1"/>
</dbReference>
<comment type="similarity">
    <text evidence="2">Belongs to the ERG4/ERG24 family.</text>
</comment>
<evidence type="ECO:0000256" key="5">
    <source>
        <dbReference type="ARBA" id="ARBA00022692"/>
    </source>
</evidence>
<dbReference type="Pfam" id="PF01222">
    <property type="entry name" value="ERG4_ERG24"/>
    <property type="match status" value="1"/>
</dbReference>
<feature type="transmembrane region" description="Helical" evidence="19">
    <location>
        <begin position="201"/>
        <end position="218"/>
    </location>
</feature>
<keyword evidence="22" id="KW-1185">Reference proteome</keyword>
<dbReference type="InterPro" id="IPR001171">
    <property type="entry name" value="ERG24_DHCR-like"/>
</dbReference>
<organism evidence="21 22">
    <name type="scientific">Rhodosorus marinus</name>
    <dbReference type="NCBI Taxonomy" id="101924"/>
    <lineage>
        <taxon>Eukaryota</taxon>
        <taxon>Rhodophyta</taxon>
        <taxon>Stylonematophyceae</taxon>
        <taxon>Stylonematales</taxon>
        <taxon>Stylonemataceae</taxon>
        <taxon>Rhodosorus</taxon>
    </lineage>
</organism>
<dbReference type="Proteomes" id="UP001157974">
    <property type="component" value="Unassembled WGS sequence"/>
</dbReference>
<comment type="pathway">
    <text evidence="17">Steroid biosynthesis.</text>
</comment>
<dbReference type="InterPro" id="IPR018083">
    <property type="entry name" value="Sterol_reductase_CS"/>
</dbReference>
<keyword evidence="5 19" id="KW-0812">Transmembrane</keyword>
<evidence type="ECO:0000256" key="20">
    <source>
        <dbReference type="SAM" id="SignalP"/>
    </source>
</evidence>
<evidence type="ECO:0000256" key="17">
    <source>
        <dbReference type="ARBA" id="ARBA00060577"/>
    </source>
</evidence>
<evidence type="ECO:0000256" key="9">
    <source>
        <dbReference type="ARBA" id="ARBA00023002"/>
    </source>
</evidence>
<evidence type="ECO:0000256" key="19">
    <source>
        <dbReference type="SAM" id="Phobius"/>
    </source>
</evidence>
<evidence type="ECO:0000256" key="10">
    <source>
        <dbReference type="ARBA" id="ARBA00023011"/>
    </source>
</evidence>
<evidence type="ECO:0000256" key="16">
    <source>
        <dbReference type="ARBA" id="ARBA00031227"/>
    </source>
</evidence>
<keyword evidence="6" id="KW-0521">NADP</keyword>
<keyword evidence="12 19" id="KW-0472">Membrane</keyword>
<comment type="subcellular location">
    <subcellularLocation>
        <location evidence="1">Membrane</location>
        <topology evidence="1">Multi-pass membrane protein</topology>
    </subcellularLocation>
</comment>
<evidence type="ECO:0000256" key="15">
    <source>
        <dbReference type="ARBA" id="ARBA00030165"/>
    </source>
</evidence>
<keyword evidence="20" id="KW-0732">Signal</keyword>
<evidence type="ECO:0000256" key="2">
    <source>
        <dbReference type="ARBA" id="ARBA00005402"/>
    </source>
</evidence>
<feature type="signal peptide" evidence="20">
    <location>
        <begin position="1"/>
        <end position="20"/>
    </location>
</feature>
<evidence type="ECO:0000256" key="8">
    <source>
        <dbReference type="ARBA" id="ARBA00022989"/>
    </source>
</evidence>